<feature type="transmembrane region" description="Helical" evidence="1">
    <location>
        <begin position="43"/>
        <end position="61"/>
    </location>
</feature>
<reference evidence="2" key="1">
    <citation type="journal article" date="2011" name="Proc. Natl. Acad. Sci. U.S.A.">
        <title>The genome of the fire ant Solenopsis invicta.</title>
        <authorList>
            <person name="Wurm Y."/>
            <person name="Wang J."/>
            <person name="Riba-Grognuz O."/>
            <person name="Corona M."/>
            <person name="Nygaard S."/>
            <person name="Hunt B.G."/>
            <person name="Ingram K.K."/>
            <person name="Falquet L."/>
            <person name="Nipitwattanaphon M."/>
            <person name="Gotzek D."/>
            <person name="Dijkstra M.B."/>
            <person name="Oettler J."/>
            <person name="Comtesse F."/>
            <person name="Shih C.J."/>
            <person name="Wu W.J."/>
            <person name="Yang C.C."/>
            <person name="Thomas J."/>
            <person name="Beaudoing E."/>
            <person name="Pradervand S."/>
            <person name="Flegel V."/>
            <person name="Cook E.D."/>
            <person name="Fabbretti R."/>
            <person name="Stockinger H."/>
            <person name="Long L."/>
            <person name="Farmerie W.G."/>
            <person name="Oakey J."/>
            <person name="Boomsma J.J."/>
            <person name="Pamilo P."/>
            <person name="Yi S.V."/>
            <person name="Heinze J."/>
            <person name="Goodisman M.A."/>
            <person name="Farinelli L."/>
            <person name="Harshman K."/>
            <person name="Hulo N."/>
            <person name="Cerutti L."/>
            <person name="Xenarios I."/>
            <person name="Shoemaker D."/>
            <person name="Keller L."/>
        </authorList>
    </citation>
    <scope>NUCLEOTIDE SEQUENCE [LARGE SCALE GENOMIC DNA]</scope>
</reference>
<feature type="non-terminal residue" evidence="2">
    <location>
        <position position="65"/>
    </location>
</feature>
<dbReference type="EMBL" id="GL763206">
    <property type="protein sequence ID" value="EFZ20028.1"/>
    <property type="molecule type" value="Genomic_DNA"/>
</dbReference>
<organism>
    <name type="scientific">Solenopsis invicta</name>
    <name type="common">Red imported fire ant</name>
    <name type="synonym">Solenopsis wagneri</name>
    <dbReference type="NCBI Taxonomy" id="13686"/>
    <lineage>
        <taxon>Eukaryota</taxon>
        <taxon>Metazoa</taxon>
        <taxon>Ecdysozoa</taxon>
        <taxon>Arthropoda</taxon>
        <taxon>Hexapoda</taxon>
        <taxon>Insecta</taxon>
        <taxon>Pterygota</taxon>
        <taxon>Neoptera</taxon>
        <taxon>Endopterygota</taxon>
        <taxon>Hymenoptera</taxon>
        <taxon>Apocrita</taxon>
        <taxon>Aculeata</taxon>
        <taxon>Formicoidea</taxon>
        <taxon>Formicidae</taxon>
        <taxon>Myrmicinae</taxon>
        <taxon>Solenopsis</taxon>
    </lineage>
</organism>
<evidence type="ECO:0000313" key="2">
    <source>
        <dbReference type="EMBL" id="EFZ20028.1"/>
    </source>
</evidence>
<accession>E9IHC5</accession>
<dbReference type="AlphaFoldDB" id="E9IHC5"/>
<protein>
    <submittedName>
        <fullName evidence="2">Uncharacterized protein</fullName>
    </submittedName>
</protein>
<evidence type="ECO:0000256" key="1">
    <source>
        <dbReference type="SAM" id="Phobius"/>
    </source>
</evidence>
<sequence length="65" mass="7589">IPVNFDVHCANSSSPHLFFITFLSTYMVHCVNPVTSFLHFHLSAFYLEFVVQIILLLLQVFSMRR</sequence>
<keyword evidence="1" id="KW-0812">Transmembrane</keyword>
<keyword evidence="1" id="KW-0472">Membrane</keyword>
<dbReference type="HOGENOM" id="CLU_2856385_0_0_1"/>
<name>E9IHC5_SOLIN</name>
<gene>
    <name evidence="2" type="ORF">SINV_06302</name>
</gene>
<feature type="non-terminal residue" evidence="2">
    <location>
        <position position="1"/>
    </location>
</feature>
<keyword evidence="1" id="KW-1133">Transmembrane helix</keyword>
<proteinExistence type="predicted"/>